<dbReference type="Pfam" id="PF13853">
    <property type="entry name" value="7tm_4"/>
    <property type="match status" value="1"/>
</dbReference>
<dbReference type="GO" id="GO:0004984">
    <property type="term" value="F:olfactory receptor activity"/>
    <property type="evidence" value="ECO:0000318"/>
    <property type="project" value="GO_Central"/>
</dbReference>
<feature type="transmembrane region" description="Helical" evidence="9">
    <location>
        <begin position="104"/>
        <end position="122"/>
    </location>
</feature>
<dbReference type="Gene3D" id="1.20.1070.10">
    <property type="entry name" value="Rhodopsin 7-helix transmembrane proteins"/>
    <property type="match status" value="1"/>
</dbReference>
<dbReference type="KEGG" id="xtr:101730267"/>
<sequence length="312" mass="35461">MHFPSSNQSLNIIFLLEGLTKDPTLEAVLFIMFLVIYIFTIFGNGGLIFLIIKIPALHTPMYFFLQHLSFIDICYTSVIIPRTLSNFLAKEKTITLLACAVQMYFYGAYFNTEALLLAAMAYDRYVAICKPLIYHAIIKREVCHIFICTCYAVGFFNSFIHTGNTFRQTYCNSLKISHFYCDVAPVLKLSCSDTSMTELVIYVIVGVNSFVCVATIVTSYAYIFSAILRIQSGQGRLKAFTTCSSHLISVGTLFGTLMYMYLRPNSSYSNDQDKVVSVFYTMVIPMLNPIIYSFRNKDVQKAFLKIIEKHIV</sequence>
<dbReference type="GO" id="GO:0004930">
    <property type="term" value="F:G protein-coupled receptor activity"/>
    <property type="evidence" value="ECO:0007669"/>
    <property type="project" value="UniProtKB-KW"/>
</dbReference>
<dbReference type="Proteomes" id="UP000008143">
    <property type="component" value="Chromosome 3"/>
</dbReference>
<keyword evidence="3 9" id="KW-1133">Transmembrane helix</keyword>
<evidence type="ECO:0000256" key="9">
    <source>
        <dbReference type="RuleBase" id="RU363047"/>
    </source>
</evidence>
<evidence type="ECO:0000256" key="5">
    <source>
        <dbReference type="ARBA" id="ARBA00023136"/>
    </source>
</evidence>
<dbReference type="InterPro" id="IPR017452">
    <property type="entry name" value="GPCR_Rhodpsn_7TM"/>
</dbReference>
<keyword evidence="9" id="KW-1003">Cell membrane</keyword>
<evidence type="ECO:0000313" key="13">
    <source>
        <dbReference type="Xenbase" id="XB-GENE-29084435"/>
    </source>
</evidence>
<evidence type="ECO:0000256" key="2">
    <source>
        <dbReference type="ARBA" id="ARBA00022692"/>
    </source>
</evidence>
<feature type="transmembrane region" description="Helical" evidence="9">
    <location>
        <begin position="274"/>
        <end position="294"/>
    </location>
</feature>
<evidence type="ECO:0000313" key="11">
    <source>
        <dbReference type="Proteomes" id="UP000008143"/>
    </source>
</evidence>
<keyword evidence="6 8" id="KW-0675">Receptor</keyword>
<comment type="subcellular location">
    <subcellularLocation>
        <location evidence="9">Cell membrane</location>
        <topology evidence="9">Multi-pass membrane protein</topology>
    </subcellularLocation>
    <subcellularLocation>
        <location evidence="1">Membrane</location>
        <topology evidence="1">Multi-pass membrane protein</topology>
    </subcellularLocation>
</comment>
<keyword evidence="2 8" id="KW-0812">Transmembrane</keyword>
<feature type="transmembrane region" description="Helical" evidence="9">
    <location>
        <begin position="199"/>
        <end position="227"/>
    </location>
</feature>
<evidence type="ECO:0000256" key="4">
    <source>
        <dbReference type="ARBA" id="ARBA00023040"/>
    </source>
</evidence>
<feature type="transmembrane region" description="Helical" evidence="9">
    <location>
        <begin position="64"/>
        <end position="84"/>
    </location>
</feature>
<keyword evidence="11" id="KW-1185">Reference proteome</keyword>
<dbReference type="PANTHER" id="PTHR48018">
    <property type="entry name" value="OLFACTORY RECEPTOR"/>
    <property type="match status" value="1"/>
</dbReference>
<dbReference type="OMA" id="CTCYAVG"/>
<dbReference type="PROSITE" id="PS00237">
    <property type="entry name" value="G_PROTEIN_RECEP_F1_1"/>
    <property type="match status" value="1"/>
</dbReference>
<keyword evidence="9" id="KW-0552">Olfaction</keyword>
<name>A0A8J0R021_XENTR</name>
<evidence type="ECO:0000259" key="10">
    <source>
        <dbReference type="PROSITE" id="PS50262"/>
    </source>
</evidence>
<dbReference type="GO" id="GO:0005549">
    <property type="term" value="F:odorant binding"/>
    <property type="evidence" value="ECO:0000318"/>
    <property type="project" value="GO_Central"/>
</dbReference>
<proteinExistence type="inferred from homology"/>
<feature type="domain" description="G-protein coupled receptors family 1 profile" evidence="10">
    <location>
        <begin position="43"/>
        <end position="292"/>
    </location>
</feature>
<reference evidence="12" key="1">
    <citation type="submission" date="2025-08" db="UniProtKB">
        <authorList>
            <consortium name="RefSeq"/>
        </authorList>
    </citation>
    <scope>IDENTIFICATION</scope>
    <source>
        <strain evidence="12">Nigerian</strain>
        <tissue evidence="12">Liver and blood</tissue>
    </source>
</reference>
<organism evidence="11 12">
    <name type="scientific">Xenopus tropicalis</name>
    <name type="common">Western clawed frog</name>
    <name type="synonym">Silurana tropicalis</name>
    <dbReference type="NCBI Taxonomy" id="8364"/>
    <lineage>
        <taxon>Eukaryota</taxon>
        <taxon>Metazoa</taxon>
        <taxon>Chordata</taxon>
        <taxon>Craniata</taxon>
        <taxon>Vertebrata</taxon>
        <taxon>Euteleostomi</taxon>
        <taxon>Amphibia</taxon>
        <taxon>Batrachia</taxon>
        <taxon>Anura</taxon>
        <taxon>Pipoidea</taxon>
        <taxon>Pipidae</taxon>
        <taxon>Xenopodinae</taxon>
        <taxon>Xenopus</taxon>
        <taxon>Silurana</taxon>
    </lineage>
</organism>
<evidence type="ECO:0000313" key="12">
    <source>
        <dbReference type="RefSeq" id="XP_004913137.2"/>
    </source>
</evidence>
<gene>
    <name evidence="13" type="primary">or5dd1c</name>
    <name evidence="12" type="synonym">LOC101730267</name>
</gene>
<comment type="similarity">
    <text evidence="8">Belongs to the G-protein coupled receptor 1 family.</text>
</comment>
<dbReference type="OrthoDB" id="9444602at2759"/>
<dbReference type="AGR" id="Xenbase:XB-GENE-29084435"/>
<feature type="transmembrane region" description="Helical" evidence="9">
    <location>
        <begin position="27"/>
        <end position="52"/>
    </location>
</feature>
<accession>A0A8J0R021</accession>
<dbReference type="PRINTS" id="PR00237">
    <property type="entry name" value="GPCRRHODOPSN"/>
</dbReference>
<feature type="transmembrane region" description="Helical" evidence="9">
    <location>
        <begin position="239"/>
        <end position="262"/>
    </location>
</feature>
<keyword evidence="4 8" id="KW-0297">G-protein coupled receptor</keyword>
<dbReference type="Xenbase" id="XB-GENE-29084435">
    <property type="gene designation" value="or5dd1c"/>
</dbReference>
<evidence type="ECO:0000256" key="7">
    <source>
        <dbReference type="ARBA" id="ARBA00023224"/>
    </source>
</evidence>
<dbReference type="FunFam" id="1.20.1070.10:FF:000003">
    <property type="entry name" value="Olfactory receptor"/>
    <property type="match status" value="1"/>
</dbReference>
<dbReference type="CDD" id="cd15230">
    <property type="entry name" value="7tmA_OR5-like"/>
    <property type="match status" value="1"/>
</dbReference>
<dbReference type="SUPFAM" id="SSF81321">
    <property type="entry name" value="Family A G protein-coupled receptor-like"/>
    <property type="match status" value="1"/>
</dbReference>
<evidence type="ECO:0000256" key="1">
    <source>
        <dbReference type="ARBA" id="ARBA00004141"/>
    </source>
</evidence>
<dbReference type="PROSITE" id="PS50262">
    <property type="entry name" value="G_PROTEIN_RECEP_F1_2"/>
    <property type="match status" value="1"/>
</dbReference>
<dbReference type="AlphaFoldDB" id="A0A8J0R021"/>
<feature type="transmembrane region" description="Helical" evidence="9">
    <location>
        <begin position="142"/>
        <end position="160"/>
    </location>
</feature>
<dbReference type="PRINTS" id="PR00245">
    <property type="entry name" value="OLFACTORYR"/>
</dbReference>
<dbReference type="InterPro" id="IPR000725">
    <property type="entry name" value="Olfact_rcpt"/>
</dbReference>
<keyword evidence="7 8" id="KW-0807">Transducer</keyword>
<keyword evidence="9" id="KW-0716">Sensory transduction</keyword>
<evidence type="ECO:0000256" key="8">
    <source>
        <dbReference type="RuleBase" id="RU000688"/>
    </source>
</evidence>
<dbReference type="InterPro" id="IPR000276">
    <property type="entry name" value="GPCR_Rhodpsn"/>
</dbReference>
<dbReference type="RefSeq" id="XP_004913137.2">
    <property type="nucleotide sequence ID" value="XM_004913080.2"/>
</dbReference>
<evidence type="ECO:0000256" key="3">
    <source>
        <dbReference type="ARBA" id="ARBA00022989"/>
    </source>
</evidence>
<protein>
    <recommendedName>
        <fullName evidence="9">Olfactory receptor</fullName>
    </recommendedName>
</protein>
<evidence type="ECO:0000256" key="6">
    <source>
        <dbReference type="ARBA" id="ARBA00023170"/>
    </source>
</evidence>
<dbReference type="GO" id="GO:0005886">
    <property type="term" value="C:plasma membrane"/>
    <property type="evidence" value="ECO:0007669"/>
    <property type="project" value="UniProtKB-SubCell"/>
</dbReference>
<keyword evidence="5 9" id="KW-0472">Membrane</keyword>